<feature type="transmembrane region" description="Helical" evidence="1">
    <location>
        <begin position="371"/>
        <end position="391"/>
    </location>
</feature>
<accession>A0A329UHG5</accession>
<proteinExistence type="predicted"/>
<comment type="caution">
    <text evidence="2">The sequence shown here is derived from an EMBL/GenBank/DDBJ whole genome shotgun (WGS) entry which is preliminary data.</text>
</comment>
<feature type="transmembrane region" description="Helical" evidence="1">
    <location>
        <begin position="41"/>
        <end position="61"/>
    </location>
</feature>
<gene>
    <name evidence="2" type="ORF">C4N22_04725</name>
</gene>
<feature type="transmembrane region" description="Helical" evidence="1">
    <location>
        <begin position="403"/>
        <end position="422"/>
    </location>
</feature>
<reference evidence="2 3" key="1">
    <citation type="submission" date="2018-02" db="EMBL/GenBank/DDBJ databases">
        <title>Complete genome sequencing of Faecalibacterium prausnitzii strains isolated from the human gut.</title>
        <authorList>
            <person name="Fitzgerald B.C."/>
            <person name="Shkoporov A.N."/>
            <person name="Ross P.R."/>
            <person name="Hill C."/>
        </authorList>
    </citation>
    <scope>NUCLEOTIDE SEQUENCE [LARGE SCALE GENOMIC DNA]</scope>
    <source>
        <strain evidence="2 3">APC923/61-1</strain>
    </source>
</reference>
<name>A0A329UHG5_9FIRM</name>
<keyword evidence="1" id="KW-0472">Membrane</keyword>
<feature type="transmembrane region" description="Helical" evidence="1">
    <location>
        <begin position="428"/>
        <end position="450"/>
    </location>
</feature>
<evidence type="ECO:0000313" key="3">
    <source>
        <dbReference type="Proteomes" id="UP000250583"/>
    </source>
</evidence>
<keyword evidence="1" id="KW-0812">Transmembrane</keyword>
<evidence type="ECO:0000256" key="1">
    <source>
        <dbReference type="SAM" id="Phobius"/>
    </source>
</evidence>
<feature type="transmembrane region" description="Helical" evidence="1">
    <location>
        <begin position="15"/>
        <end position="34"/>
    </location>
</feature>
<evidence type="ECO:0000313" key="2">
    <source>
        <dbReference type="EMBL" id="RAW60208.1"/>
    </source>
</evidence>
<dbReference type="Proteomes" id="UP000250583">
    <property type="component" value="Unassembled WGS sequence"/>
</dbReference>
<organism evidence="2 3">
    <name type="scientific">Faecalibacterium prausnitzii</name>
    <dbReference type="NCBI Taxonomy" id="853"/>
    <lineage>
        <taxon>Bacteria</taxon>
        <taxon>Bacillati</taxon>
        <taxon>Bacillota</taxon>
        <taxon>Clostridia</taxon>
        <taxon>Eubacteriales</taxon>
        <taxon>Oscillospiraceae</taxon>
        <taxon>Faecalibacterium</taxon>
    </lineage>
</organism>
<feature type="transmembrane region" description="Helical" evidence="1">
    <location>
        <begin position="260"/>
        <end position="278"/>
    </location>
</feature>
<protein>
    <recommendedName>
        <fullName evidence="4">Oligosaccharide repeat unit polymerase</fullName>
    </recommendedName>
</protein>
<feature type="transmembrane region" description="Helical" evidence="1">
    <location>
        <begin position="178"/>
        <end position="196"/>
    </location>
</feature>
<feature type="transmembrane region" description="Helical" evidence="1">
    <location>
        <begin position="119"/>
        <end position="138"/>
    </location>
</feature>
<feature type="transmembrane region" description="Helical" evidence="1">
    <location>
        <begin position="208"/>
        <end position="225"/>
    </location>
</feature>
<dbReference type="EMBL" id="PRLE01000002">
    <property type="protein sequence ID" value="RAW60208.1"/>
    <property type="molecule type" value="Genomic_DNA"/>
</dbReference>
<evidence type="ECO:0008006" key="4">
    <source>
        <dbReference type="Google" id="ProtNLM"/>
    </source>
</evidence>
<feature type="transmembrane region" description="Helical" evidence="1">
    <location>
        <begin position="231"/>
        <end position="248"/>
    </location>
</feature>
<dbReference type="AlphaFoldDB" id="A0A329UHG5"/>
<sequence>MQWFVFHIKINGGESLMSLLVFFVLTIVLLYITFEVSNKDILSPGVLLLLGYLVATIFGIYNIERWKTNISDFMLIVVSLGIVFFVIGDALGRKIRIRPSRTKNNISSMQLKNLEGKQGLIKLAFVSLFCLLFTYLVWKEMVRIAYADFKSWGNIVYNYKINKANYAMSGLGKWAGKLTKASAYVYLLVFANNITQSEKLKLKSMKKNIIYLIPGVFYCVQQWILGARIGVIGFMVSIAFSIGICRWIKYRKVYKININTLIKGFVGAMVICVCFFKIKELVGRQQESLGVLDYVATYLGGSFDLFSQYMRETRGAFKGYESFSGVVDNLQSYFGVLKNVTIVTSHEFRNAATGVTIGNTYTGFRNYYNDYGIFGVCILSNMLAVIFSSTYTRIKRLNRVKQGDLVLIVFYSTQIFCMPFHFFTDYFFPRISLNMVIDFMLIVILTCFVFNKKDLILKAEEIEKI</sequence>
<feature type="transmembrane region" description="Helical" evidence="1">
    <location>
        <begin position="73"/>
        <end position="91"/>
    </location>
</feature>
<dbReference type="NCBIfam" id="TIGR04370">
    <property type="entry name" value="glyco_rpt_poly"/>
    <property type="match status" value="1"/>
</dbReference>
<keyword evidence="1" id="KW-1133">Transmembrane helix</keyword>
<dbReference type="OrthoDB" id="1864195at2"/>